<dbReference type="PATRIC" id="fig|1618488.3.peg.259"/>
<dbReference type="InterPro" id="IPR014721">
    <property type="entry name" value="Ribsml_uS5_D2-typ_fold_subgr"/>
</dbReference>
<dbReference type="InterPro" id="IPR013760">
    <property type="entry name" value="Topo_IIA-like_dom_sf"/>
</dbReference>
<dbReference type="Proteomes" id="UP000034231">
    <property type="component" value="Unassembled WGS sequence"/>
</dbReference>
<comment type="cofactor">
    <cofactor evidence="2">
        <name>Mg(2+)</name>
        <dbReference type="ChEBI" id="CHEBI:18420"/>
    </cofactor>
</comment>
<dbReference type="Pfam" id="PF01751">
    <property type="entry name" value="Toprim"/>
    <property type="match status" value="1"/>
</dbReference>
<comment type="catalytic activity">
    <reaction evidence="1">
        <text>ATP-dependent breakage, passage and rejoining of double-stranded DNA.</text>
        <dbReference type="EC" id="5.6.2.2"/>
    </reaction>
</comment>
<dbReference type="SUPFAM" id="SSF54211">
    <property type="entry name" value="Ribosomal protein S5 domain 2-like"/>
    <property type="match status" value="1"/>
</dbReference>
<dbReference type="PRINTS" id="PR01159">
    <property type="entry name" value="DNAGYRASEB"/>
</dbReference>
<dbReference type="FunFam" id="3.30.230.10:FF:000005">
    <property type="entry name" value="DNA gyrase subunit B"/>
    <property type="match status" value="1"/>
</dbReference>
<dbReference type="EC" id="5.6.2.2" evidence="4"/>
<dbReference type="PROSITE" id="PS50880">
    <property type="entry name" value="TOPRIM"/>
    <property type="match status" value="1"/>
</dbReference>
<dbReference type="InterPro" id="IPR001241">
    <property type="entry name" value="Topo_IIA"/>
</dbReference>
<evidence type="ECO:0000256" key="8">
    <source>
        <dbReference type="ARBA" id="ARBA00022842"/>
    </source>
</evidence>
<dbReference type="PANTHER" id="PTHR45866">
    <property type="entry name" value="DNA GYRASE/TOPOISOMERASE SUBUNIT B"/>
    <property type="match status" value="1"/>
</dbReference>
<evidence type="ECO:0000256" key="10">
    <source>
        <dbReference type="ARBA" id="ARBA00023125"/>
    </source>
</evidence>
<dbReference type="InterPro" id="IPR036890">
    <property type="entry name" value="HATPase_C_sf"/>
</dbReference>
<protein>
    <recommendedName>
        <fullName evidence="4">DNA topoisomerase (ATP-hydrolyzing)</fullName>
        <ecNumber evidence="4">5.6.2.2</ecNumber>
    </recommendedName>
</protein>
<evidence type="ECO:0000256" key="2">
    <source>
        <dbReference type="ARBA" id="ARBA00001946"/>
    </source>
</evidence>
<evidence type="ECO:0000256" key="1">
    <source>
        <dbReference type="ARBA" id="ARBA00000185"/>
    </source>
</evidence>
<dbReference type="GO" id="GO:0005524">
    <property type="term" value="F:ATP binding"/>
    <property type="evidence" value="ECO:0007669"/>
    <property type="project" value="UniProtKB-KW"/>
</dbReference>
<dbReference type="FunFam" id="3.30.565.10:FF:000002">
    <property type="entry name" value="DNA gyrase subunit B"/>
    <property type="match status" value="1"/>
</dbReference>
<dbReference type="NCBIfam" id="NF004189">
    <property type="entry name" value="PRK05644.1"/>
    <property type="match status" value="1"/>
</dbReference>
<proteinExistence type="inferred from homology"/>
<keyword evidence="7" id="KW-0067">ATP-binding</keyword>
<sequence length="646" mass="72330">MPETNKYTSDQIVVLEGLEPVRKRPAMYIGSTDIHGLHHCLTEIIDNSIDEALAGFAKNIWIIIHPDNSTTVADDGRGIPIDIMPKYKKPALEVIMTTLHSGGKFEGTAYKVSGGLHGVGAACVNALSQLYQVEVRRDGKIYYMDFSRGKIKTKLSTIDSTKIEKLKEIISENTTGTTTTFFPDTEIFKETIELDNKTIIKALKDRAYLTSKIYFHFFDERNHTEHHYYFEGGILSLLRELNKNKVVVHEPIYIHGTSDGVDVEVAIQYNDSFQENTPSYVNIINTHEGGTHLTGFKIALTKAIKDYAERKEMVKNKDDTITGDDVREGLTAALSIKMGSKDLQFEGQTKGKLGNSEVQPIVAKIVREQLDTYFEEHPDTAKAIISKALLTIQIRKAAKAAKDAIMRKGAFDSMGLPGKLADCQSKNPADCEIYIVEGDSAGGSAKQGRDRKFQAILPLWGKALNTEGMRLDKIVGSDKLKDFIIALGMGIGDTFNLEKLRYHRIILMSDADVDGSHIATLLLTFIFRHLPGLIENGHIYIAMPPLYKIKQGKEVKYVYTDEDKESYVKTLDSSKSYDLQRYKGLGEMNPQQLWETTMNPESRQLKKVSISDAAKADEIFRILMGEDVPPRKKFIVTHAHLANLDI</sequence>
<evidence type="ECO:0000256" key="3">
    <source>
        <dbReference type="ARBA" id="ARBA00010708"/>
    </source>
</evidence>
<dbReference type="SUPFAM" id="SSF55874">
    <property type="entry name" value="ATPase domain of HSP90 chaperone/DNA topoisomerase II/histidine kinase"/>
    <property type="match status" value="1"/>
</dbReference>
<dbReference type="FunFam" id="3.40.50.670:FF:000002">
    <property type="entry name" value="DNA gyrase subunit B"/>
    <property type="match status" value="1"/>
</dbReference>
<dbReference type="CDD" id="cd16928">
    <property type="entry name" value="HATPase_GyrB-like"/>
    <property type="match status" value="1"/>
</dbReference>
<feature type="domain" description="Toprim" evidence="12">
    <location>
        <begin position="431"/>
        <end position="545"/>
    </location>
</feature>
<dbReference type="InterPro" id="IPR002288">
    <property type="entry name" value="DNA_gyrase_B_C"/>
</dbReference>
<dbReference type="CDD" id="cd00822">
    <property type="entry name" value="TopoII_Trans_DNA_gyrase"/>
    <property type="match status" value="1"/>
</dbReference>
<keyword evidence="11" id="KW-0413">Isomerase</keyword>
<dbReference type="Gene3D" id="3.40.50.670">
    <property type="match status" value="1"/>
</dbReference>
<dbReference type="SMART" id="SM00387">
    <property type="entry name" value="HATPase_c"/>
    <property type="match status" value="1"/>
</dbReference>
<evidence type="ECO:0000256" key="5">
    <source>
        <dbReference type="ARBA" id="ARBA00022723"/>
    </source>
</evidence>
<keyword evidence="6" id="KW-0547">Nucleotide-binding</keyword>
<dbReference type="SUPFAM" id="SSF56719">
    <property type="entry name" value="Type II DNA topoisomerase"/>
    <property type="match status" value="1"/>
</dbReference>
<reference evidence="13 14" key="1">
    <citation type="journal article" date="2015" name="Nature">
        <title>rRNA introns, odd ribosomes, and small enigmatic genomes across a large radiation of phyla.</title>
        <authorList>
            <person name="Brown C.T."/>
            <person name="Hug L.A."/>
            <person name="Thomas B.C."/>
            <person name="Sharon I."/>
            <person name="Castelle C.J."/>
            <person name="Singh A."/>
            <person name="Wilkins M.J."/>
            <person name="Williams K.H."/>
            <person name="Banfield J.F."/>
        </authorList>
    </citation>
    <scope>NUCLEOTIDE SEQUENCE [LARGE SCALE GENOMIC DNA]</scope>
</reference>
<evidence type="ECO:0000256" key="6">
    <source>
        <dbReference type="ARBA" id="ARBA00022741"/>
    </source>
</evidence>
<evidence type="ECO:0000313" key="14">
    <source>
        <dbReference type="Proteomes" id="UP000034231"/>
    </source>
</evidence>
<organism evidence="13 14">
    <name type="scientific">Candidatus Shapirobacteria bacterium GW2011_GWE1_38_10</name>
    <dbReference type="NCBI Taxonomy" id="1618488"/>
    <lineage>
        <taxon>Bacteria</taxon>
        <taxon>Candidatus Shapironibacteriota</taxon>
    </lineage>
</organism>
<dbReference type="Gene3D" id="3.30.565.10">
    <property type="entry name" value="Histidine kinase-like ATPase, C-terminal domain"/>
    <property type="match status" value="1"/>
</dbReference>
<keyword evidence="10" id="KW-0238">DNA-binding</keyword>
<dbReference type="Pfam" id="PF00204">
    <property type="entry name" value="DNA_gyraseB"/>
    <property type="match status" value="1"/>
</dbReference>
<evidence type="ECO:0000256" key="4">
    <source>
        <dbReference type="ARBA" id="ARBA00012895"/>
    </source>
</evidence>
<evidence type="ECO:0000313" key="13">
    <source>
        <dbReference type="EMBL" id="KKQ50473.1"/>
    </source>
</evidence>
<dbReference type="GO" id="GO:0006265">
    <property type="term" value="P:DNA topological change"/>
    <property type="evidence" value="ECO:0007669"/>
    <property type="project" value="InterPro"/>
</dbReference>
<evidence type="ECO:0000256" key="11">
    <source>
        <dbReference type="ARBA" id="ARBA00023235"/>
    </source>
</evidence>
<gene>
    <name evidence="13" type="ORF">US68_C0005G0040</name>
</gene>
<accession>A0A0G0I553</accession>
<dbReference type="GO" id="GO:0003677">
    <property type="term" value="F:DNA binding"/>
    <property type="evidence" value="ECO:0007669"/>
    <property type="project" value="UniProtKB-KW"/>
</dbReference>
<dbReference type="InterPro" id="IPR018522">
    <property type="entry name" value="TopoIIA_CS"/>
</dbReference>
<dbReference type="SMART" id="SM00433">
    <property type="entry name" value="TOP2c"/>
    <property type="match status" value="1"/>
</dbReference>
<dbReference type="Pfam" id="PF00986">
    <property type="entry name" value="DNA_gyraseB_C"/>
    <property type="match status" value="1"/>
</dbReference>
<evidence type="ECO:0000259" key="12">
    <source>
        <dbReference type="PROSITE" id="PS50880"/>
    </source>
</evidence>
<dbReference type="Gene3D" id="3.30.230.10">
    <property type="match status" value="1"/>
</dbReference>
<dbReference type="PRINTS" id="PR00418">
    <property type="entry name" value="TPI2FAMILY"/>
</dbReference>
<evidence type="ECO:0000256" key="7">
    <source>
        <dbReference type="ARBA" id="ARBA00022840"/>
    </source>
</evidence>
<dbReference type="Pfam" id="PF02518">
    <property type="entry name" value="HATPase_c"/>
    <property type="match status" value="1"/>
</dbReference>
<comment type="caution">
    <text evidence="13">The sequence shown here is derived from an EMBL/GenBank/DDBJ whole genome shotgun (WGS) entry which is preliminary data.</text>
</comment>
<dbReference type="GO" id="GO:0046872">
    <property type="term" value="F:metal ion binding"/>
    <property type="evidence" value="ECO:0007669"/>
    <property type="project" value="UniProtKB-KW"/>
</dbReference>
<dbReference type="InterPro" id="IPR013759">
    <property type="entry name" value="Topo_IIA_B_C"/>
</dbReference>
<dbReference type="EMBL" id="LBTX01000005">
    <property type="protein sequence ID" value="KKQ50473.1"/>
    <property type="molecule type" value="Genomic_DNA"/>
</dbReference>
<dbReference type="InterPro" id="IPR020568">
    <property type="entry name" value="Ribosomal_Su5_D2-typ_SF"/>
</dbReference>
<dbReference type="PROSITE" id="PS00177">
    <property type="entry name" value="TOPOISOMERASE_II"/>
    <property type="match status" value="1"/>
</dbReference>
<dbReference type="InterPro" id="IPR013506">
    <property type="entry name" value="Topo_IIA_bsu_dom2"/>
</dbReference>
<keyword evidence="9" id="KW-0799">Topoisomerase</keyword>
<keyword evidence="8" id="KW-0460">Magnesium</keyword>
<name>A0A0G0I553_9BACT</name>
<dbReference type="InterPro" id="IPR006171">
    <property type="entry name" value="TOPRIM_dom"/>
</dbReference>
<dbReference type="PANTHER" id="PTHR45866:SF1">
    <property type="entry name" value="DNA GYRASE SUBUNIT B, MITOCHONDRIAL"/>
    <property type="match status" value="1"/>
</dbReference>
<dbReference type="InterPro" id="IPR000565">
    <property type="entry name" value="Topo_IIA_B"/>
</dbReference>
<dbReference type="InterPro" id="IPR003594">
    <property type="entry name" value="HATPase_dom"/>
</dbReference>
<evidence type="ECO:0000256" key="9">
    <source>
        <dbReference type="ARBA" id="ARBA00023029"/>
    </source>
</evidence>
<keyword evidence="5" id="KW-0479">Metal-binding</keyword>
<dbReference type="AlphaFoldDB" id="A0A0G0I553"/>
<comment type="similarity">
    <text evidence="3">Belongs to the type II topoisomerase GyrB family.</text>
</comment>
<dbReference type="GO" id="GO:0034335">
    <property type="term" value="F:DNA negative supercoiling activity"/>
    <property type="evidence" value="ECO:0007669"/>
    <property type="project" value="UniProtKB-ARBA"/>
</dbReference>